<evidence type="ECO:0000313" key="2">
    <source>
        <dbReference type="Proteomes" id="UP000199072"/>
    </source>
</evidence>
<dbReference type="STRING" id="1391627.SAMN05216464_110130"/>
<reference evidence="1 2" key="1">
    <citation type="submission" date="2016-10" db="EMBL/GenBank/DDBJ databases">
        <authorList>
            <person name="de Groot N.N."/>
        </authorList>
    </citation>
    <scope>NUCLEOTIDE SEQUENCE [LARGE SCALE GENOMIC DNA]</scope>
    <source>
        <strain evidence="1 2">47C3B</strain>
    </source>
</reference>
<organism evidence="1 2">
    <name type="scientific">Mucilaginibacter pineti</name>
    <dbReference type="NCBI Taxonomy" id="1391627"/>
    <lineage>
        <taxon>Bacteria</taxon>
        <taxon>Pseudomonadati</taxon>
        <taxon>Bacteroidota</taxon>
        <taxon>Sphingobacteriia</taxon>
        <taxon>Sphingobacteriales</taxon>
        <taxon>Sphingobacteriaceae</taxon>
        <taxon>Mucilaginibacter</taxon>
    </lineage>
</organism>
<protein>
    <submittedName>
        <fullName evidence="1">Uncharacterized protein</fullName>
    </submittedName>
</protein>
<evidence type="ECO:0000313" key="1">
    <source>
        <dbReference type="EMBL" id="SDE87138.1"/>
    </source>
</evidence>
<proteinExistence type="predicted"/>
<dbReference type="Proteomes" id="UP000199072">
    <property type="component" value="Unassembled WGS sequence"/>
</dbReference>
<sequence length="137" mass="15675">METYQITLESTSLYNTLQSSFRQAVLDETAIRESIGNIKTSLIDTTLSERFDQISSKELPEAFGKFISGLDLQQPFLNLRHYVRNFEDADFVIRSMEPAILHQMEKFSISAPSKWVDDLVRCCQELSTILTLLNYAG</sequence>
<keyword evidence="2" id="KW-1185">Reference proteome</keyword>
<dbReference type="RefSeq" id="WP_091152016.1">
    <property type="nucleotide sequence ID" value="NZ_FNAI01000010.1"/>
</dbReference>
<gene>
    <name evidence="1" type="ORF">SAMN05216464_110130</name>
</gene>
<accession>A0A1G7GG61</accession>
<dbReference type="EMBL" id="FNAI01000010">
    <property type="protein sequence ID" value="SDE87138.1"/>
    <property type="molecule type" value="Genomic_DNA"/>
</dbReference>
<name>A0A1G7GG61_9SPHI</name>
<dbReference type="AlphaFoldDB" id="A0A1G7GG61"/>